<evidence type="ECO:0000259" key="1">
    <source>
        <dbReference type="Pfam" id="PF25096"/>
    </source>
</evidence>
<dbReference type="AlphaFoldDB" id="A0A914UP92"/>
<evidence type="ECO:0000313" key="2">
    <source>
        <dbReference type="Proteomes" id="UP000887566"/>
    </source>
</evidence>
<dbReference type="Proteomes" id="UP000887566">
    <property type="component" value="Unplaced"/>
</dbReference>
<name>A0A914UP92_9BILA</name>
<sequence length="146" mass="17034">MFRSREICILLGSLFLIEAGQVFLPINYYIRPRILVCNYKSGNYQAACTMLVNAEKTEGDPECFSELDKNGRPKTYCRLLADDADWCNPIFKVPNDNHKCNKYYNYATERRDNVWYIWRTDKCLNQTISILVNCQWPQKSASLPVS</sequence>
<accession>A0A914UP92</accession>
<feature type="domain" description="DUF7808" evidence="1">
    <location>
        <begin position="33"/>
        <end position="141"/>
    </location>
</feature>
<protein>
    <recommendedName>
        <fullName evidence="1">DUF7808 domain-containing protein</fullName>
    </recommendedName>
</protein>
<keyword evidence="2" id="KW-1185">Reference proteome</keyword>
<reference evidence="3" key="1">
    <citation type="submission" date="2022-11" db="UniProtKB">
        <authorList>
            <consortium name="WormBaseParasite"/>
        </authorList>
    </citation>
    <scope>IDENTIFICATION</scope>
</reference>
<dbReference type="InterPro" id="IPR056710">
    <property type="entry name" value="DUF7808"/>
</dbReference>
<dbReference type="Pfam" id="PF25096">
    <property type="entry name" value="DUF7808"/>
    <property type="match status" value="1"/>
</dbReference>
<dbReference type="WBParaSite" id="PSAMB.scaffold1130size35590.g11368.t1">
    <property type="protein sequence ID" value="PSAMB.scaffold1130size35590.g11368.t1"/>
    <property type="gene ID" value="PSAMB.scaffold1130size35590.g11368"/>
</dbReference>
<organism evidence="2 3">
    <name type="scientific">Plectus sambesii</name>
    <dbReference type="NCBI Taxonomy" id="2011161"/>
    <lineage>
        <taxon>Eukaryota</taxon>
        <taxon>Metazoa</taxon>
        <taxon>Ecdysozoa</taxon>
        <taxon>Nematoda</taxon>
        <taxon>Chromadorea</taxon>
        <taxon>Plectida</taxon>
        <taxon>Plectina</taxon>
        <taxon>Plectoidea</taxon>
        <taxon>Plectidae</taxon>
        <taxon>Plectus</taxon>
    </lineage>
</organism>
<dbReference type="PANTHER" id="PTHR34493">
    <property type="entry name" value="PROTEIN CBG13422-RELATED"/>
    <property type="match status" value="1"/>
</dbReference>
<proteinExistence type="predicted"/>
<evidence type="ECO:0000313" key="3">
    <source>
        <dbReference type="WBParaSite" id="PSAMB.scaffold1130size35590.g11368.t1"/>
    </source>
</evidence>